<evidence type="ECO:0000256" key="3">
    <source>
        <dbReference type="ARBA" id="ARBA00023163"/>
    </source>
</evidence>
<dbReference type="InterPro" id="IPR008917">
    <property type="entry name" value="TF_DNA-bd_sf"/>
</dbReference>
<organism evidence="8 9">
    <name type="scientific">Labeo rohita</name>
    <name type="common">Indian major carp</name>
    <name type="synonym">Cyprinus rohita</name>
    <dbReference type="NCBI Taxonomy" id="84645"/>
    <lineage>
        <taxon>Eukaryota</taxon>
        <taxon>Metazoa</taxon>
        <taxon>Chordata</taxon>
        <taxon>Craniata</taxon>
        <taxon>Vertebrata</taxon>
        <taxon>Euteleostomi</taxon>
        <taxon>Actinopterygii</taxon>
        <taxon>Neopterygii</taxon>
        <taxon>Teleostei</taxon>
        <taxon>Ostariophysi</taxon>
        <taxon>Cypriniformes</taxon>
        <taxon>Cyprinidae</taxon>
        <taxon>Labeoninae</taxon>
        <taxon>Labeonini</taxon>
        <taxon>Labeo</taxon>
    </lineage>
</organism>
<dbReference type="EMBL" id="QBIY01013357">
    <property type="protein sequence ID" value="RXN06854.1"/>
    <property type="molecule type" value="Genomic_DNA"/>
</dbReference>
<dbReference type="PROSITE" id="PS50217">
    <property type="entry name" value="BZIP"/>
    <property type="match status" value="1"/>
</dbReference>
<accession>A0A498LJL7</accession>
<dbReference type="GO" id="GO:0003677">
    <property type="term" value="F:DNA binding"/>
    <property type="evidence" value="ECO:0007669"/>
    <property type="project" value="UniProtKB-KW"/>
</dbReference>
<gene>
    <name evidence="8" type="ORF">ROHU_012135</name>
</gene>
<dbReference type="Gene3D" id="3.30.710.10">
    <property type="entry name" value="Potassium Channel Kv1.1, Chain A"/>
    <property type="match status" value="1"/>
</dbReference>
<protein>
    <submittedName>
        <fullName evidence="8">Transcription regulator BACH1-like isoform X1</fullName>
    </submittedName>
</protein>
<evidence type="ECO:0000256" key="1">
    <source>
        <dbReference type="ARBA" id="ARBA00023015"/>
    </source>
</evidence>
<feature type="region of interest" description="Disordered" evidence="5">
    <location>
        <begin position="520"/>
        <end position="561"/>
    </location>
</feature>
<dbReference type="Gene3D" id="1.10.880.10">
    <property type="entry name" value="Transcription factor, Skn-1-like, DNA-binding domain"/>
    <property type="match status" value="1"/>
</dbReference>
<dbReference type="PROSITE" id="PS00036">
    <property type="entry name" value="BZIP_BASIC"/>
    <property type="match status" value="1"/>
</dbReference>
<dbReference type="STRING" id="84645.A0A498LJL7"/>
<dbReference type="Pfam" id="PF00651">
    <property type="entry name" value="BTB"/>
    <property type="match status" value="1"/>
</dbReference>
<keyword evidence="9" id="KW-1185">Reference proteome</keyword>
<feature type="domain" description="BTB" evidence="6">
    <location>
        <begin position="160"/>
        <end position="226"/>
    </location>
</feature>
<feature type="compositionally biased region" description="Polar residues" evidence="5">
    <location>
        <begin position="531"/>
        <end position="543"/>
    </location>
</feature>
<dbReference type="InterPro" id="IPR042800">
    <property type="entry name" value="Map3k7cl"/>
</dbReference>
<feature type="coiled-coil region" evidence="4">
    <location>
        <begin position="617"/>
        <end position="651"/>
    </location>
</feature>
<dbReference type="InterPro" id="IPR000210">
    <property type="entry name" value="BTB/POZ_dom"/>
</dbReference>
<dbReference type="InterPro" id="IPR004826">
    <property type="entry name" value="bZIP_Maf"/>
</dbReference>
<feature type="domain" description="BZIP" evidence="7">
    <location>
        <begin position="604"/>
        <end position="650"/>
    </location>
</feature>
<feature type="compositionally biased region" description="Acidic residues" evidence="5">
    <location>
        <begin position="544"/>
        <end position="555"/>
    </location>
</feature>
<feature type="coiled-coil region" evidence="4">
    <location>
        <begin position="70"/>
        <end position="121"/>
    </location>
</feature>
<dbReference type="PANTHER" id="PTHR47140:SF1">
    <property type="entry name" value="MAP3K7 C-TERMINAL-LIKE PROTEIN"/>
    <property type="match status" value="1"/>
</dbReference>
<evidence type="ECO:0000313" key="9">
    <source>
        <dbReference type="Proteomes" id="UP000290572"/>
    </source>
</evidence>
<evidence type="ECO:0000256" key="5">
    <source>
        <dbReference type="SAM" id="MobiDB-lite"/>
    </source>
</evidence>
<evidence type="ECO:0000259" key="6">
    <source>
        <dbReference type="PROSITE" id="PS50097"/>
    </source>
</evidence>
<keyword evidence="4" id="KW-0175">Coiled coil</keyword>
<dbReference type="PROSITE" id="PS50097">
    <property type="entry name" value="BTB"/>
    <property type="match status" value="1"/>
</dbReference>
<dbReference type="SUPFAM" id="SSF54695">
    <property type="entry name" value="POZ domain"/>
    <property type="match status" value="1"/>
</dbReference>
<keyword evidence="3" id="KW-0804">Transcription</keyword>
<dbReference type="GO" id="GO:0005829">
    <property type="term" value="C:cytosol"/>
    <property type="evidence" value="ECO:0007669"/>
    <property type="project" value="TreeGrafter"/>
</dbReference>
<dbReference type="InterPro" id="IPR004827">
    <property type="entry name" value="bZIP"/>
</dbReference>
<dbReference type="AlphaFoldDB" id="A0A498LJL7"/>
<dbReference type="GO" id="GO:0005634">
    <property type="term" value="C:nucleus"/>
    <property type="evidence" value="ECO:0007669"/>
    <property type="project" value="TreeGrafter"/>
</dbReference>
<evidence type="ECO:0000256" key="2">
    <source>
        <dbReference type="ARBA" id="ARBA00023125"/>
    </source>
</evidence>
<keyword evidence="2" id="KW-0238">DNA-binding</keyword>
<dbReference type="PANTHER" id="PTHR47140">
    <property type="entry name" value="MAP3K7 C-TERMINAL-LIKE PROTEIN"/>
    <property type="match status" value="1"/>
</dbReference>
<evidence type="ECO:0000313" key="8">
    <source>
        <dbReference type="EMBL" id="RXN06854.1"/>
    </source>
</evidence>
<evidence type="ECO:0000259" key="7">
    <source>
        <dbReference type="PROSITE" id="PS50217"/>
    </source>
</evidence>
<keyword evidence="1" id="KW-0805">Transcription regulation</keyword>
<comment type="caution">
    <text evidence="8">The sequence shown here is derived from an EMBL/GenBank/DDBJ whole genome shotgun (WGS) entry which is preliminary data.</text>
</comment>
<sequence length="789" mass="88228">MITSARRVSADKPEVQIAFSLDETSELKDAEDPLPSFPDLEQRLQPVLPCRSLKESIEVYKNHCKMANEFNQVKHEIARLEDRKMELMAELLEDEKASMEFARLEEEYRILTEENRNLITVHSQRAQQLETLRVISQKRQGSSSHVLQCLNEQRKKDLLCDVTVVAENQSFRAHRAVLASCSDYFSTRLSSHTPEGIIIHVPDEVTSKGFEPLLEFAYTSKLLFTKENVLEIRNCASALGFKNLDKACFDFLLPKFFDSSKSASKVQRKCCKTKCCKSQEAESSSNNKDDVIDENKSLLQPAQLQLKVKETSCPPSVAIEDVGESCQSQKDTDYSLLCPKYRKFQIACGKERSCLDACGSTPMSLDKPEDDCSLNCLPCSSNENLPCDKTPLVGDEVSLLPECCSLNPGPCTGQPSFPTCNELAQSICDSSKWGMSPRSGPEDIMRPYVALRDDRCNEQRSTEEIEVAKQLTFWPDSCQAPPSGLGLVAKPPNLNCLKSCQPDPRAVECPFLQDFGAVGAHLHDGDGGPMSQDSPYMPSNQSGEDSDSFDTEGDSESYSSERVREMALPLSVDQIVSLSRNDFQQMLKQQCLTREQLDVVHDIRRRSKNRIAARRCRKRKLDCIHNLECEIEKLRSEREKLTTERIKLNQMKMKAWQNYSGLYERVCTEAALRPEQLQVLAKYSSPECPLTAFLCPSPDPSQSPDTQLPQASDFSTHTCCSGANPPVSSSVENIAAQSSSQNLLPLGVVEAQSRTCPPDALAFENSECSSMDFKLATDLLMSNHETDKL</sequence>
<evidence type="ECO:0000256" key="4">
    <source>
        <dbReference type="SAM" id="Coils"/>
    </source>
</evidence>
<dbReference type="SMART" id="SM00225">
    <property type="entry name" value="BTB"/>
    <property type="match status" value="1"/>
</dbReference>
<name>A0A498LJL7_LABRO</name>
<reference evidence="8 9" key="1">
    <citation type="submission" date="2018-03" db="EMBL/GenBank/DDBJ databases">
        <title>Draft genome sequence of Rohu Carp (Labeo rohita).</title>
        <authorList>
            <person name="Das P."/>
            <person name="Kushwaha B."/>
            <person name="Joshi C.G."/>
            <person name="Kumar D."/>
            <person name="Nagpure N.S."/>
            <person name="Sahoo L."/>
            <person name="Das S.P."/>
            <person name="Bit A."/>
            <person name="Patnaik S."/>
            <person name="Meher P.K."/>
            <person name="Jayasankar P."/>
            <person name="Koringa P.G."/>
            <person name="Patel N.V."/>
            <person name="Hinsu A.T."/>
            <person name="Kumar R."/>
            <person name="Pandey M."/>
            <person name="Agarwal S."/>
            <person name="Srivastava S."/>
            <person name="Singh M."/>
            <person name="Iquebal M.A."/>
            <person name="Jaiswal S."/>
            <person name="Angadi U.B."/>
            <person name="Kumar N."/>
            <person name="Raza M."/>
            <person name="Shah T.M."/>
            <person name="Rai A."/>
            <person name="Jena J.K."/>
        </authorList>
    </citation>
    <scope>NUCLEOTIDE SEQUENCE [LARGE SCALE GENOMIC DNA]</scope>
    <source>
        <strain evidence="8">DASCIFA01</strain>
        <tissue evidence="8">Testis</tissue>
    </source>
</reference>
<dbReference type="SUPFAM" id="SSF47454">
    <property type="entry name" value="A DNA-binding domain in eukaryotic transcription factors"/>
    <property type="match status" value="1"/>
</dbReference>
<dbReference type="SMART" id="SM00338">
    <property type="entry name" value="BRLZ"/>
    <property type="match status" value="1"/>
</dbReference>
<dbReference type="Pfam" id="PF03131">
    <property type="entry name" value="bZIP_Maf"/>
    <property type="match status" value="1"/>
</dbReference>
<proteinExistence type="predicted"/>
<dbReference type="InterPro" id="IPR011333">
    <property type="entry name" value="SKP1/BTB/POZ_sf"/>
</dbReference>
<dbReference type="GO" id="GO:0003700">
    <property type="term" value="F:DNA-binding transcription factor activity"/>
    <property type="evidence" value="ECO:0007669"/>
    <property type="project" value="InterPro"/>
</dbReference>
<dbReference type="Proteomes" id="UP000290572">
    <property type="component" value="Unassembled WGS sequence"/>
</dbReference>